<sequence>MIETPLPQRLPRLVLHVPLVDVTGGWLAGTLAGNGGRLAKAGVTIANLGFPEMLKAQRRLLWSIEDDRPQARRAALAADVARINAEVMEKAAAAGAHSVVLSHDQALGYQPYLRPPGSAPGPLYPRAAEILPALLAGIEPSRITLILSAPAGAGLMAALHAEGAGDGQLELDLDRFTAGFDPAAASSEGIAAALAAALPGAAIRLRAVEPGTDPAEIVTTLLRDFGANPDALRRVPRPATMAKAPDPQPPTPGRAPAPATATAPPPETPPLTVFFMVEPGPLEFQAHLLVASLIVNGRDRMRLTGFCRDDRIDGLHPESRAFLTVNGVSIEPLHNDFADGYPAGNKLIAAATVTAPGWALFMDTDMILVRPSRFLDEAVPGMMSACIDTVNGWSSRPEDWAAMYAAVDQPPPDRQVRLLGGQSSYPVFNAGLVMFDRRAGAGDFGRLWHDSARRIDAADNVPNKRPWLDTISIPAALARREAPLVRWLSPDWNCTTRMASDSTRVIHYHGARQLLIHGWEAAVDAILAASPSPYASLMEAAARHRDELGIDGDLLRRAMRHGVADAAAKPE</sequence>
<feature type="compositionally biased region" description="Pro residues" evidence="1">
    <location>
        <begin position="246"/>
        <end position="255"/>
    </location>
</feature>
<dbReference type="InterPro" id="IPR029044">
    <property type="entry name" value="Nucleotide-diphossugar_trans"/>
</dbReference>
<dbReference type="AlphaFoldDB" id="A0A1H2WR26"/>
<feature type="region of interest" description="Disordered" evidence="1">
    <location>
        <begin position="234"/>
        <end position="271"/>
    </location>
</feature>
<protein>
    <submittedName>
        <fullName evidence="2">Uncharacterized protein</fullName>
    </submittedName>
</protein>
<dbReference type="EMBL" id="FNNA01000002">
    <property type="protein sequence ID" value="SDW83082.1"/>
    <property type="molecule type" value="Genomic_DNA"/>
</dbReference>
<evidence type="ECO:0000256" key="1">
    <source>
        <dbReference type="SAM" id="MobiDB-lite"/>
    </source>
</evidence>
<name>A0A1H2WR26_9RHOB</name>
<gene>
    <name evidence="2" type="ORF">SAMN05444276_102242</name>
</gene>
<accession>A0A1H2WR26</accession>
<reference evidence="3" key="1">
    <citation type="submission" date="2016-10" db="EMBL/GenBank/DDBJ databases">
        <authorList>
            <person name="Varghese N."/>
            <person name="Submissions S."/>
        </authorList>
    </citation>
    <scope>NUCLEOTIDE SEQUENCE [LARGE SCALE GENOMIC DNA]</scope>
    <source>
        <strain evidence="3">DSM 29303</strain>
    </source>
</reference>
<keyword evidence="3" id="KW-1185">Reference proteome</keyword>
<evidence type="ECO:0000313" key="3">
    <source>
        <dbReference type="Proteomes" id="UP000182944"/>
    </source>
</evidence>
<dbReference type="RefSeq" id="WP_074826395.1">
    <property type="nucleotide sequence ID" value="NZ_FNNA01000002.1"/>
</dbReference>
<organism evidence="2 3">
    <name type="scientific">Paracoccus sanguinis</name>
    <dbReference type="NCBI Taxonomy" id="1545044"/>
    <lineage>
        <taxon>Bacteria</taxon>
        <taxon>Pseudomonadati</taxon>
        <taxon>Pseudomonadota</taxon>
        <taxon>Alphaproteobacteria</taxon>
        <taxon>Rhodobacterales</taxon>
        <taxon>Paracoccaceae</taxon>
        <taxon>Paracoccus</taxon>
    </lineage>
</organism>
<dbReference type="Proteomes" id="UP000182944">
    <property type="component" value="Unassembled WGS sequence"/>
</dbReference>
<dbReference type="SUPFAM" id="SSF53448">
    <property type="entry name" value="Nucleotide-diphospho-sugar transferases"/>
    <property type="match status" value="1"/>
</dbReference>
<dbReference type="OrthoDB" id="7648032at2"/>
<proteinExistence type="predicted"/>
<evidence type="ECO:0000313" key="2">
    <source>
        <dbReference type="EMBL" id="SDW83082.1"/>
    </source>
</evidence>